<dbReference type="EMBL" id="CP091957">
    <property type="protein sequence ID" value="UOG56495.1"/>
    <property type="molecule type" value="Genomic_DNA"/>
</dbReference>
<proteinExistence type="predicted"/>
<accession>A0AAE9GCY7</accession>
<protein>
    <submittedName>
        <fullName evidence="1">Uncharacterized protein</fullName>
    </submittedName>
</protein>
<evidence type="ECO:0000313" key="1">
    <source>
        <dbReference type="EMBL" id="UOG56495.1"/>
    </source>
</evidence>
<dbReference type="RefSeq" id="WP_004436062.1">
    <property type="nucleotide sequence ID" value="NZ_CP091940.1"/>
</dbReference>
<dbReference type="Proteomes" id="UP000829829">
    <property type="component" value="Chromosome 1"/>
</dbReference>
<reference evidence="1" key="1">
    <citation type="submission" date="2022-02" db="EMBL/GenBank/DDBJ databases">
        <title>The genetically variable rfb locus in Leptospira is a mobile cassette and a molecular signature of serovar identity.</title>
        <authorList>
            <person name="Nieves C."/>
            <person name="Vincent A.T."/>
            <person name="Zarantonelli L."/>
            <person name="Picardeau M."/>
            <person name="Veyrier F.J."/>
            <person name="Buschiazzo A."/>
        </authorList>
    </citation>
    <scope>NUCLEOTIDE SEQUENCE</scope>
    <source>
        <strain evidence="1">IP1512017</strain>
    </source>
</reference>
<dbReference type="AlphaFoldDB" id="A0AAE9GCY7"/>
<gene>
    <name evidence="1" type="ORF">MAL03_17160</name>
</gene>
<organism evidence="1 2">
    <name type="scientific">Leptospira noguchii</name>
    <dbReference type="NCBI Taxonomy" id="28182"/>
    <lineage>
        <taxon>Bacteria</taxon>
        <taxon>Pseudomonadati</taxon>
        <taxon>Spirochaetota</taxon>
        <taxon>Spirochaetia</taxon>
        <taxon>Leptospirales</taxon>
        <taxon>Leptospiraceae</taxon>
        <taxon>Leptospira</taxon>
    </lineage>
</organism>
<sequence>MEKAIAIKTPIGIFKNFRDGIILNRIEWKGSKIMFSCNITDNSIIGEIDRGQEYNFYIVFNEVISLFHSELDTYCAIENEFIKAEDSASIFEEIENSNYIKKLPIRLDWGEIRHYCLSTYDDIFNIIAKSYTFLLLNNIKIF</sequence>
<evidence type="ECO:0000313" key="2">
    <source>
        <dbReference type="Proteomes" id="UP000829829"/>
    </source>
</evidence>
<name>A0AAE9GCY7_9LEPT</name>